<reference evidence="2 3" key="1">
    <citation type="submission" date="2015-12" db="EMBL/GenBank/DDBJ databases">
        <title>Complete genome sequence of Pseudoalteromonas rubra SCSIO 6842, harboring a conjugative plasmid.</title>
        <authorList>
            <person name="Li B."/>
            <person name="Wang X."/>
        </authorList>
    </citation>
    <scope>NUCLEOTIDE SEQUENCE [LARGE SCALE GENOMIC DNA]</scope>
    <source>
        <strain evidence="2 3">SCSIO 6842</strain>
    </source>
</reference>
<dbReference type="RefSeq" id="WP_058798687.1">
    <property type="nucleotide sequence ID" value="NZ_CP013612.1"/>
</dbReference>
<keyword evidence="1" id="KW-0732">Signal</keyword>
<sequence length="249" mass="28453">MKKLPLTAWILAALLSHSTLAHTNSQISKQAMAEFKEMQVAFDEGAKSLGISVERYANVTQKYERFMTKLAAPKGYHDSEVPDDILPFNQIPAVQEAKYHADGYSPEFEQRLRAEINQNDARLATYLGLTTEQLHPFVKQYAQFVMDGRVMSDNMMGKGNFSVKAMERFEYVCRSECASFGMTSLDYLHLREGLRALHSGGYYTDVKVVTRNRDGSYHDTAIWRVRMDGRIWRERAANCDSEFGCHQEP</sequence>
<dbReference type="Proteomes" id="UP000069015">
    <property type="component" value="Chromosome 2"/>
</dbReference>
<evidence type="ECO:0000313" key="3">
    <source>
        <dbReference type="Proteomes" id="UP000069015"/>
    </source>
</evidence>
<dbReference type="EMBL" id="CP013612">
    <property type="protein sequence ID" value="ALU45835.1"/>
    <property type="molecule type" value="Genomic_DNA"/>
</dbReference>
<organism evidence="2 3">
    <name type="scientific">Pseudoalteromonas rubra</name>
    <dbReference type="NCBI Taxonomy" id="43658"/>
    <lineage>
        <taxon>Bacteria</taxon>
        <taxon>Pseudomonadati</taxon>
        <taxon>Pseudomonadota</taxon>
        <taxon>Gammaproteobacteria</taxon>
        <taxon>Alteromonadales</taxon>
        <taxon>Pseudoalteromonadaceae</taxon>
        <taxon>Pseudoalteromonas</taxon>
    </lineage>
</organism>
<proteinExistence type="predicted"/>
<protein>
    <recommendedName>
        <fullName evidence="4">DUF4440 domain-containing protein</fullName>
    </recommendedName>
</protein>
<name>A0A0U3GS48_9GAMM</name>
<accession>A0A0U3GS48</accession>
<feature type="signal peptide" evidence="1">
    <location>
        <begin position="1"/>
        <end position="21"/>
    </location>
</feature>
<gene>
    <name evidence="2" type="ORF">AT705_23185</name>
</gene>
<dbReference type="KEGG" id="prr:AT705_23185"/>
<evidence type="ECO:0000256" key="1">
    <source>
        <dbReference type="SAM" id="SignalP"/>
    </source>
</evidence>
<evidence type="ECO:0008006" key="4">
    <source>
        <dbReference type="Google" id="ProtNLM"/>
    </source>
</evidence>
<dbReference type="AlphaFoldDB" id="A0A0U3GS48"/>
<feature type="chain" id="PRO_5006839135" description="DUF4440 domain-containing protein" evidence="1">
    <location>
        <begin position="22"/>
        <end position="249"/>
    </location>
</feature>
<evidence type="ECO:0000313" key="2">
    <source>
        <dbReference type="EMBL" id="ALU45835.1"/>
    </source>
</evidence>